<protein>
    <recommendedName>
        <fullName evidence="3">Sulfotransferase domain-containing protein</fullName>
    </recommendedName>
</protein>
<sequence length="339" mass="38268">MFSFLTCCGGSNGLRNVDDSMDKNLFDFEVDQQAKTVVWGPESDLEGIQYDLNVIRGIPQGPLMEPSKVENLIDNFNARDSDVYICTYVKSGTTWCQQIVHLLRNNGELGDKSYSESIPWLEAATSPILSQWEATGHTVESIMETEGPRYFKTHANLQDLPGRSSANPKVIYVARNPKDVVVSLLHHAKDKPCFHFNGNFSKMLHYFMEGNCENGSWFKHVLDWYNESKQNPNVLFLKYEDMTADPPGAIKKIADFLEMDYTPELIQKVTEKSSLKFMQSNTVNAEMKKAGIKSHFRKGGAGGWVDHFNVRQSAAFDAVYRELMRGSGLTFNFGGDLVM</sequence>
<reference evidence="4" key="1">
    <citation type="submission" date="2021-01" db="EMBL/GenBank/DDBJ databases">
        <authorList>
            <person name="Corre E."/>
            <person name="Pelletier E."/>
            <person name="Niang G."/>
            <person name="Scheremetjew M."/>
            <person name="Finn R."/>
            <person name="Kale V."/>
            <person name="Holt S."/>
            <person name="Cochrane G."/>
            <person name="Meng A."/>
            <person name="Brown T."/>
            <person name="Cohen L."/>
        </authorList>
    </citation>
    <scope>NUCLEOTIDE SEQUENCE</scope>
    <source>
        <strain evidence="4">CCMP3107</strain>
    </source>
</reference>
<dbReference type="PANTHER" id="PTHR11783">
    <property type="entry name" value="SULFOTRANSFERASE SULT"/>
    <property type="match status" value="1"/>
</dbReference>
<evidence type="ECO:0000313" key="4">
    <source>
        <dbReference type="EMBL" id="CAE0626278.1"/>
    </source>
</evidence>
<accession>A0A6S9GU12</accession>
<proteinExistence type="inferred from homology"/>
<keyword evidence="2" id="KW-0808">Transferase</keyword>
<comment type="similarity">
    <text evidence="1">Belongs to the sulfotransferase 1 family.</text>
</comment>
<dbReference type="GO" id="GO:0008146">
    <property type="term" value="F:sulfotransferase activity"/>
    <property type="evidence" value="ECO:0007669"/>
    <property type="project" value="InterPro"/>
</dbReference>
<dbReference type="InterPro" id="IPR027417">
    <property type="entry name" value="P-loop_NTPase"/>
</dbReference>
<evidence type="ECO:0000256" key="1">
    <source>
        <dbReference type="ARBA" id="ARBA00005771"/>
    </source>
</evidence>
<evidence type="ECO:0000256" key="2">
    <source>
        <dbReference type="ARBA" id="ARBA00022679"/>
    </source>
</evidence>
<name>A0A6S9GU12_HETAK</name>
<evidence type="ECO:0000259" key="3">
    <source>
        <dbReference type="Pfam" id="PF00685"/>
    </source>
</evidence>
<dbReference type="Pfam" id="PF00685">
    <property type="entry name" value="Sulfotransfer_1"/>
    <property type="match status" value="1"/>
</dbReference>
<dbReference type="EMBL" id="HBIU01011309">
    <property type="protein sequence ID" value="CAE0626278.1"/>
    <property type="molecule type" value="Transcribed_RNA"/>
</dbReference>
<dbReference type="InterPro" id="IPR000863">
    <property type="entry name" value="Sulfotransferase_dom"/>
</dbReference>
<gene>
    <name evidence="4" type="ORF">HAKA00212_LOCUS4953</name>
</gene>
<feature type="domain" description="Sulfotransferase" evidence="3">
    <location>
        <begin position="80"/>
        <end position="328"/>
    </location>
</feature>
<dbReference type="SUPFAM" id="SSF52540">
    <property type="entry name" value="P-loop containing nucleoside triphosphate hydrolases"/>
    <property type="match status" value="1"/>
</dbReference>
<dbReference type="AlphaFoldDB" id="A0A6S9GU12"/>
<dbReference type="Gene3D" id="3.40.50.300">
    <property type="entry name" value="P-loop containing nucleotide triphosphate hydrolases"/>
    <property type="match status" value="1"/>
</dbReference>
<organism evidence="4">
    <name type="scientific">Heterosigma akashiwo</name>
    <name type="common">Chromophytic alga</name>
    <name type="synonym">Heterosigma carterae</name>
    <dbReference type="NCBI Taxonomy" id="2829"/>
    <lineage>
        <taxon>Eukaryota</taxon>
        <taxon>Sar</taxon>
        <taxon>Stramenopiles</taxon>
        <taxon>Ochrophyta</taxon>
        <taxon>Raphidophyceae</taxon>
        <taxon>Chattonellales</taxon>
        <taxon>Chattonellaceae</taxon>
        <taxon>Heterosigma</taxon>
    </lineage>
</organism>